<keyword evidence="4" id="KW-1185">Reference proteome</keyword>
<organism evidence="3 4">
    <name type="scientific">Pholiota conissans</name>
    <dbReference type="NCBI Taxonomy" id="109636"/>
    <lineage>
        <taxon>Eukaryota</taxon>
        <taxon>Fungi</taxon>
        <taxon>Dikarya</taxon>
        <taxon>Basidiomycota</taxon>
        <taxon>Agaricomycotina</taxon>
        <taxon>Agaricomycetes</taxon>
        <taxon>Agaricomycetidae</taxon>
        <taxon>Agaricales</taxon>
        <taxon>Agaricineae</taxon>
        <taxon>Strophariaceae</taxon>
        <taxon>Pholiota</taxon>
    </lineage>
</organism>
<dbReference type="OrthoDB" id="73491at2759"/>
<gene>
    <name evidence="3" type="ORF">BDN70DRAFT_876550</name>
</gene>
<sequence length="354" mass="38667">MPIGPEIPPHLLKRSNSGDSDDDDGPQPASIGPQIPTHLLSATSKESKTQVFDDDDFVPRPTAGPSIGPSIGPSMPPHLQKPAPRPRTAEPRPIAGPSMPPPSTTSSSRSSGKRNIGPTMPSYVPTYEPNSGYGDESDSDDDDVGPKPLPAGMVHVEADPVKEFMEREEKRRKLAEEAAKPKTAKRDEWMLVPPTSSSLLGNLDPTKLKARQFSRGTAPTVNSKNDMSLWTETPAERQQRLADEVSGKKRRVTDAPVDEDMDEKARKRRRKEEEEAIRRGVEEHTRKKRGAALVDQHADGTKKAPESDVPGIWDHSRDMGLGGRLMDDDKRNKMLKEAKGLGDRFGSGKGGGFL</sequence>
<dbReference type="PANTHER" id="PTHR46370:SF1">
    <property type="entry name" value="GPALPP MOTIFS-CONTAINING PROTEIN 1"/>
    <property type="match status" value="1"/>
</dbReference>
<feature type="compositionally biased region" description="Basic and acidic residues" evidence="1">
    <location>
        <begin position="271"/>
        <end position="285"/>
    </location>
</feature>
<proteinExistence type="predicted"/>
<dbReference type="Proteomes" id="UP000807469">
    <property type="component" value="Unassembled WGS sequence"/>
</dbReference>
<reference evidence="3" key="1">
    <citation type="submission" date="2020-11" db="EMBL/GenBank/DDBJ databases">
        <authorList>
            <consortium name="DOE Joint Genome Institute"/>
            <person name="Ahrendt S."/>
            <person name="Riley R."/>
            <person name="Andreopoulos W."/>
            <person name="Labutti K."/>
            <person name="Pangilinan J."/>
            <person name="Ruiz-Duenas F.J."/>
            <person name="Barrasa J.M."/>
            <person name="Sanchez-Garcia M."/>
            <person name="Camarero S."/>
            <person name="Miyauchi S."/>
            <person name="Serrano A."/>
            <person name="Linde D."/>
            <person name="Babiker R."/>
            <person name="Drula E."/>
            <person name="Ayuso-Fernandez I."/>
            <person name="Pacheco R."/>
            <person name="Padilla G."/>
            <person name="Ferreira P."/>
            <person name="Barriuso J."/>
            <person name="Kellner H."/>
            <person name="Castanera R."/>
            <person name="Alfaro M."/>
            <person name="Ramirez L."/>
            <person name="Pisabarro A.G."/>
            <person name="Kuo A."/>
            <person name="Tritt A."/>
            <person name="Lipzen A."/>
            <person name="He G."/>
            <person name="Yan M."/>
            <person name="Ng V."/>
            <person name="Cullen D."/>
            <person name="Martin F."/>
            <person name="Rosso M.-N."/>
            <person name="Henrissat B."/>
            <person name="Hibbett D."/>
            <person name="Martinez A.T."/>
            <person name="Grigoriev I.V."/>
        </authorList>
    </citation>
    <scope>NUCLEOTIDE SEQUENCE</scope>
    <source>
        <strain evidence="3">CIRM-BRFM 674</strain>
    </source>
</reference>
<accession>A0A9P6D325</accession>
<dbReference type="EMBL" id="MU155181">
    <property type="protein sequence ID" value="KAF9481238.1"/>
    <property type="molecule type" value="Genomic_DNA"/>
</dbReference>
<evidence type="ECO:0000256" key="1">
    <source>
        <dbReference type="SAM" id="MobiDB-lite"/>
    </source>
</evidence>
<feature type="domain" description="DUF3752" evidence="2">
    <location>
        <begin position="193"/>
        <end position="346"/>
    </location>
</feature>
<evidence type="ECO:0000313" key="4">
    <source>
        <dbReference type="Proteomes" id="UP000807469"/>
    </source>
</evidence>
<feature type="compositionally biased region" description="Low complexity" evidence="1">
    <location>
        <begin position="64"/>
        <end position="73"/>
    </location>
</feature>
<feature type="compositionally biased region" description="Basic and acidic residues" evidence="1">
    <location>
        <begin position="156"/>
        <end position="189"/>
    </location>
</feature>
<feature type="compositionally biased region" description="Polar residues" evidence="1">
    <location>
        <begin position="214"/>
        <end position="231"/>
    </location>
</feature>
<dbReference type="PANTHER" id="PTHR46370">
    <property type="entry name" value="GPALPP MOTIFS-CONTAINING PROTEIN 1"/>
    <property type="match status" value="1"/>
</dbReference>
<dbReference type="AlphaFoldDB" id="A0A9P6D325"/>
<comment type="caution">
    <text evidence="3">The sequence shown here is derived from an EMBL/GenBank/DDBJ whole genome shotgun (WGS) entry which is preliminary data.</text>
</comment>
<protein>
    <recommendedName>
        <fullName evidence="2">DUF3752 domain-containing protein</fullName>
    </recommendedName>
</protein>
<feature type="region of interest" description="Disordered" evidence="1">
    <location>
        <begin position="1"/>
        <end position="328"/>
    </location>
</feature>
<feature type="compositionally biased region" description="Basic and acidic residues" evidence="1">
    <location>
        <begin position="296"/>
        <end position="306"/>
    </location>
</feature>
<evidence type="ECO:0000313" key="3">
    <source>
        <dbReference type="EMBL" id="KAF9481238.1"/>
    </source>
</evidence>
<feature type="compositionally biased region" description="Basic and acidic residues" evidence="1">
    <location>
        <begin position="234"/>
        <end position="247"/>
    </location>
</feature>
<dbReference type="InterPro" id="IPR046331">
    <property type="entry name" value="GPAM1-like"/>
</dbReference>
<dbReference type="InterPro" id="IPR022226">
    <property type="entry name" value="DUF3752"/>
</dbReference>
<name>A0A9P6D325_9AGAR</name>
<dbReference type="Pfam" id="PF12572">
    <property type="entry name" value="DUF3752"/>
    <property type="match status" value="1"/>
</dbReference>
<evidence type="ECO:0000259" key="2">
    <source>
        <dbReference type="Pfam" id="PF12572"/>
    </source>
</evidence>